<evidence type="ECO:0000256" key="2">
    <source>
        <dbReference type="SAM" id="SignalP"/>
    </source>
</evidence>
<dbReference type="AlphaFoldDB" id="A0A163U3I9"/>
<feature type="domain" description="Copper amine oxidase-like N-terminal" evidence="3">
    <location>
        <begin position="39"/>
        <end position="145"/>
    </location>
</feature>
<protein>
    <recommendedName>
        <fullName evidence="3">Copper amine oxidase-like N-terminal domain-containing protein</fullName>
    </recommendedName>
</protein>
<keyword evidence="5" id="KW-1185">Reference proteome</keyword>
<gene>
    <name evidence="4" type="ORF">AV654_04375</name>
</gene>
<organism evidence="4 5">
    <name type="scientific">Paenibacillus elgii</name>
    <dbReference type="NCBI Taxonomy" id="189691"/>
    <lineage>
        <taxon>Bacteria</taxon>
        <taxon>Bacillati</taxon>
        <taxon>Bacillota</taxon>
        <taxon>Bacilli</taxon>
        <taxon>Bacillales</taxon>
        <taxon>Paenibacillaceae</taxon>
        <taxon>Paenibacillus</taxon>
    </lineage>
</organism>
<dbReference type="OrthoDB" id="38457at2"/>
<dbReference type="Pfam" id="PF07833">
    <property type="entry name" value="Cu_amine_oxidN1"/>
    <property type="match status" value="1"/>
</dbReference>
<proteinExistence type="predicted"/>
<dbReference type="EMBL" id="LQRA01000099">
    <property type="protein sequence ID" value="KZE72767.1"/>
    <property type="molecule type" value="Genomic_DNA"/>
</dbReference>
<accession>A0A163U3I9</accession>
<feature type="chain" id="PRO_5007846215" description="Copper amine oxidase-like N-terminal domain-containing protein" evidence="2">
    <location>
        <begin position="28"/>
        <end position="422"/>
    </location>
</feature>
<dbReference type="SUPFAM" id="SSF55383">
    <property type="entry name" value="Copper amine oxidase, domain N"/>
    <property type="match status" value="1"/>
</dbReference>
<evidence type="ECO:0000313" key="4">
    <source>
        <dbReference type="EMBL" id="KZE72767.1"/>
    </source>
</evidence>
<name>A0A163U3I9_9BACL</name>
<comment type="caution">
    <text evidence="4">The sequence shown here is derived from an EMBL/GenBank/DDBJ whole genome shotgun (WGS) entry which is preliminary data.</text>
</comment>
<dbReference type="RefSeq" id="WP_063187352.1">
    <property type="nucleotide sequence ID" value="NZ_LQRA01000099.1"/>
</dbReference>
<dbReference type="InterPro" id="IPR036582">
    <property type="entry name" value="Mao_N_sf"/>
</dbReference>
<evidence type="ECO:0000259" key="3">
    <source>
        <dbReference type="Pfam" id="PF07833"/>
    </source>
</evidence>
<sequence length="422" mass="45749">MILRKWSMLLAIVAVLLSVSVVGTVQASATEQSPIKVYIDKSRIHFNVNPYLENGTTLVQLRPLFEAMGIALDWKPESGVIEGKKGSLRLVLTIGSKQATVNGKTVQLETAARIVDGNTLVPLRFIGEATGALVVWDPYSQEITIMTEQMLASLGITKKDAEKAIADYLASKEQGSKTDNGGKKPEPGGKTEGRNEADDEIAPAVKADLSNLKGMYFGIRMDVTGYECGGTCWDFYTFLPDGKVVIGEPEKGGPETIDCSKQACRTYTIENGTMKLNNGESYPIRVSEKGNLIVNDVLLSPVQPVTGSPTLEGAFVHRGYSGMIGINSASSAWEEWITFKKNGTFESDNTLMGTVDTGSATTNSASASNKSGAYSIEGNTIVLKFDGGTEKRYLFFFHNGKNGKPNFEDVQIGNRNFYIDRD</sequence>
<feature type="compositionally biased region" description="Basic and acidic residues" evidence="1">
    <location>
        <begin position="174"/>
        <end position="196"/>
    </location>
</feature>
<feature type="region of interest" description="Disordered" evidence="1">
    <location>
        <begin position="170"/>
        <end position="201"/>
    </location>
</feature>
<dbReference type="Proteomes" id="UP000076563">
    <property type="component" value="Unassembled WGS sequence"/>
</dbReference>
<dbReference type="Gene3D" id="3.30.457.10">
    <property type="entry name" value="Copper amine oxidase-like, N-terminal domain"/>
    <property type="match status" value="1"/>
</dbReference>
<evidence type="ECO:0000256" key="1">
    <source>
        <dbReference type="SAM" id="MobiDB-lite"/>
    </source>
</evidence>
<feature type="signal peptide" evidence="2">
    <location>
        <begin position="1"/>
        <end position="27"/>
    </location>
</feature>
<dbReference type="InterPro" id="IPR012854">
    <property type="entry name" value="Cu_amine_oxidase-like_N"/>
</dbReference>
<keyword evidence="2" id="KW-0732">Signal</keyword>
<reference evidence="5" key="1">
    <citation type="submission" date="2016-01" db="EMBL/GenBank/DDBJ databases">
        <title>Draft genome of Chromobacterium sp. F49.</title>
        <authorList>
            <person name="Hong K.W."/>
        </authorList>
    </citation>
    <scope>NUCLEOTIDE SEQUENCE [LARGE SCALE GENOMIC DNA]</scope>
    <source>
        <strain evidence="5">M63</strain>
    </source>
</reference>
<evidence type="ECO:0000313" key="5">
    <source>
        <dbReference type="Proteomes" id="UP000076563"/>
    </source>
</evidence>